<protein>
    <recommendedName>
        <fullName evidence="2">Ty3 transposon capsid-like protein domain-containing protein</fullName>
    </recommendedName>
</protein>
<dbReference type="PROSITE" id="PS00141">
    <property type="entry name" value="ASP_PROTEASE"/>
    <property type="match status" value="1"/>
</dbReference>
<evidence type="ECO:0000313" key="4">
    <source>
        <dbReference type="Proteomes" id="UP001153555"/>
    </source>
</evidence>
<dbReference type="InterPro" id="IPR045358">
    <property type="entry name" value="Ty3_capsid"/>
</dbReference>
<dbReference type="Gene3D" id="2.40.70.10">
    <property type="entry name" value="Acid Proteases"/>
    <property type="match status" value="1"/>
</dbReference>
<dbReference type="InterPro" id="IPR021109">
    <property type="entry name" value="Peptidase_aspartic_dom_sf"/>
</dbReference>
<feature type="compositionally biased region" description="Low complexity" evidence="1">
    <location>
        <begin position="69"/>
        <end position="80"/>
    </location>
</feature>
<dbReference type="GO" id="GO:0006508">
    <property type="term" value="P:proteolysis"/>
    <property type="evidence" value="ECO:0007669"/>
    <property type="project" value="InterPro"/>
</dbReference>
<accession>A0A9N7NVW2</accession>
<feature type="domain" description="Ty3 transposon capsid-like protein" evidence="2">
    <location>
        <begin position="114"/>
        <end position="240"/>
    </location>
</feature>
<gene>
    <name evidence="3" type="ORF">SHERM_04872</name>
</gene>
<comment type="caution">
    <text evidence="3">The sequence shown here is derived from an EMBL/GenBank/DDBJ whole genome shotgun (WGS) entry which is preliminary data.</text>
</comment>
<dbReference type="InterPro" id="IPR001969">
    <property type="entry name" value="Aspartic_peptidase_AS"/>
</dbReference>
<proteinExistence type="predicted"/>
<evidence type="ECO:0000313" key="3">
    <source>
        <dbReference type="EMBL" id="CAA0838264.1"/>
    </source>
</evidence>
<sequence>MADPALISEIVNAVQSHFDNQSITLHQLLQQYMAKVDNRLDELQSQINISTSASGRTQGSSSRHPHAFESSPSSSEISPSLRSMKMEVPKFDGTDPDGWIFRIEEFFDFLATPEELRLRIVSFHMEGKAAAWFQWMKSNNLLTDWKAFLVNLKHRFGSSVYEDPEGALSKLVQNTSVAEFQSAFEDLMNKVRGISESLLISFFVTGLKPDIRRELLLNRPSSLMEAFALARAYEARAEEMRFNLRIGPKGNQTSPQAHFSQPNAHALNSGYTPKLPTTFTTTTDSSTQPRKNLFPKPTSVLENQQPLLPTPNIPKLPLRRLTEAELRAKREKGLCYNCDERYTPNHRCRSRFLCLLGNDDDDELGGEANSDPNPDEELVTADISSLNTLAGQSNPRSLRIAGKIKGKNLQVLIDSGSTHNFIKTSVAESLGLPVESTNKFRVYVGNGDHMVCEYSCPSVELELQHNIFSVDMYVLPIEGPDLVLGIQWLRQLGRVFHDYTAMTMEFDWCEKQVVLRGEARSMSSPVTYHQLQAIIDSDDFDCLYEVHFQESDGQPNHNNKHGDAVEFPTGLPPEITNVLEKFSGDLPPNLRLLPSTNVGCHPILEPLAVCARRAILRRGHIVPQVLVQWTSSTPEDSTWEDWDEFHKAYPTVNLEDKVDSQEENDDTAQPVISPTPDQPTSTTKPTRDRKTPFWHKDYVIH</sequence>
<keyword evidence="4" id="KW-1185">Reference proteome</keyword>
<dbReference type="PANTHER" id="PTHR15503">
    <property type="entry name" value="LDOC1 RELATED"/>
    <property type="match status" value="1"/>
</dbReference>
<dbReference type="AlphaFoldDB" id="A0A9N7NVW2"/>
<feature type="compositionally biased region" description="Polar residues" evidence="1">
    <location>
        <begin position="52"/>
        <end position="62"/>
    </location>
</feature>
<feature type="region of interest" description="Disordered" evidence="1">
    <location>
        <begin position="654"/>
        <end position="690"/>
    </location>
</feature>
<evidence type="ECO:0000256" key="1">
    <source>
        <dbReference type="SAM" id="MobiDB-lite"/>
    </source>
</evidence>
<dbReference type="PANTHER" id="PTHR15503:SF22">
    <property type="entry name" value="TRANSPOSON TY3-I GAG POLYPROTEIN"/>
    <property type="match status" value="1"/>
</dbReference>
<name>A0A9N7NVW2_STRHE</name>
<dbReference type="OrthoDB" id="1428943at2759"/>
<dbReference type="InterPro" id="IPR032567">
    <property type="entry name" value="RTL1-rel"/>
</dbReference>
<dbReference type="SUPFAM" id="SSF50630">
    <property type="entry name" value="Acid proteases"/>
    <property type="match status" value="1"/>
</dbReference>
<feature type="region of interest" description="Disordered" evidence="1">
    <location>
        <begin position="277"/>
        <end position="315"/>
    </location>
</feature>
<feature type="region of interest" description="Disordered" evidence="1">
    <location>
        <begin position="52"/>
        <end position="80"/>
    </location>
</feature>
<dbReference type="GO" id="GO:0004190">
    <property type="term" value="F:aspartic-type endopeptidase activity"/>
    <property type="evidence" value="ECO:0007669"/>
    <property type="project" value="InterPro"/>
</dbReference>
<dbReference type="Pfam" id="PF08284">
    <property type="entry name" value="RVP_2"/>
    <property type="match status" value="1"/>
</dbReference>
<dbReference type="CDD" id="cd00303">
    <property type="entry name" value="retropepsin_like"/>
    <property type="match status" value="1"/>
</dbReference>
<dbReference type="Proteomes" id="UP001153555">
    <property type="component" value="Unassembled WGS sequence"/>
</dbReference>
<dbReference type="EMBL" id="CACSLK010030875">
    <property type="protein sequence ID" value="CAA0838264.1"/>
    <property type="molecule type" value="Genomic_DNA"/>
</dbReference>
<feature type="compositionally biased region" description="Low complexity" evidence="1">
    <location>
        <begin position="277"/>
        <end position="287"/>
    </location>
</feature>
<reference evidence="3" key="1">
    <citation type="submission" date="2019-12" db="EMBL/GenBank/DDBJ databases">
        <authorList>
            <person name="Scholes J."/>
        </authorList>
    </citation>
    <scope>NUCLEOTIDE SEQUENCE</scope>
</reference>
<organism evidence="3 4">
    <name type="scientific">Striga hermonthica</name>
    <name type="common">Purple witchweed</name>
    <name type="synonym">Buchnera hermonthica</name>
    <dbReference type="NCBI Taxonomy" id="68872"/>
    <lineage>
        <taxon>Eukaryota</taxon>
        <taxon>Viridiplantae</taxon>
        <taxon>Streptophyta</taxon>
        <taxon>Embryophyta</taxon>
        <taxon>Tracheophyta</taxon>
        <taxon>Spermatophyta</taxon>
        <taxon>Magnoliopsida</taxon>
        <taxon>eudicotyledons</taxon>
        <taxon>Gunneridae</taxon>
        <taxon>Pentapetalae</taxon>
        <taxon>asterids</taxon>
        <taxon>lamiids</taxon>
        <taxon>Lamiales</taxon>
        <taxon>Orobanchaceae</taxon>
        <taxon>Buchnereae</taxon>
        <taxon>Striga</taxon>
    </lineage>
</organism>
<evidence type="ECO:0000259" key="2">
    <source>
        <dbReference type="Pfam" id="PF19259"/>
    </source>
</evidence>
<dbReference type="Pfam" id="PF19259">
    <property type="entry name" value="Ty3_capsid"/>
    <property type="match status" value="1"/>
</dbReference>